<dbReference type="Pfam" id="PF08969">
    <property type="entry name" value="USP8_dimer"/>
    <property type="match status" value="1"/>
</dbReference>
<dbReference type="Proteomes" id="UP000186922">
    <property type="component" value="Unassembled WGS sequence"/>
</dbReference>
<keyword evidence="8" id="KW-1185">Reference proteome</keyword>
<accession>A0A1D1UT46</accession>
<dbReference type="AlphaFoldDB" id="A0A1D1UT46"/>
<feature type="domain" description="USP" evidence="6">
    <location>
        <begin position="627"/>
        <end position="985"/>
    </location>
</feature>
<evidence type="ECO:0000256" key="1">
    <source>
        <dbReference type="ARBA" id="ARBA00000707"/>
    </source>
</evidence>
<dbReference type="InterPro" id="IPR050185">
    <property type="entry name" value="Ub_carboxyl-term_hydrolase"/>
</dbReference>
<dbReference type="PANTHER" id="PTHR21646">
    <property type="entry name" value="UBIQUITIN CARBOXYL-TERMINAL HYDROLASE"/>
    <property type="match status" value="1"/>
</dbReference>
<dbReference type="InterPro" id="IPR001394">
    <property type="entry name" value="Peptidase_C19_UCH"/>
</dbReference>
<dbReference type="Pfam" id="PF00443">
    <property type="entry name" value="UCH"/>
    <property type="match status" value="1"/>
</dbReference>
<dbReference type="Gene3D" id="3.90.70.10">
    <property type="entry name" value="Cysteine proteinases"/>
    <property type="match status" value="1"/>
</dbReference>
<name>A0A1D1UT46_RAMVA</name>
<protein>
    <recommendedName>
        <fullName evidence="3">ubiquitinyl hydrolase 1</fullName>
        <ecNumber evidence="3">3.4.19.12</ecNumber>
    </recommendedName>
</protein>
<dbReference type="InterPro" id="IPR028889">
    <property type="entry name" value="USP"/>
</dbReference>
<evidence type="ECO:0000256" key="4">
    <source>
        <dbReference type="SAM" id="MobiDB-lite"/>
    </source>
</evidence>
<dbReference type="SUPFAM" id="SSF54001">
    <property type="entry name" value="Cysteine proteinases"/>
    <property type="match status" value="1"/>
</dbReference>
<sequence>MPDAVKSSPKLRFSSLEALEQAAEVDKKKPQTSDVKQLEKVLPKLDLLLKDARLKGDDETTYIVASRYFDVFRTIHRSKNKNDTAWYSRYTHPKEALQLLESLKESLALRYKANSQTNGFRTPTERGESPVQPNGYTVYQSNSVTTEKKHKDLPAKDTKDPSEITAKDLNKLLKTNEASVLLLDLRSEEEFEKSHITCKNIINLPQDKIEGKLTATMIENMIDTPYKAAWRTRQVFDKVVIMDGGNTRLFESAAVKNLTAVLIEFSSEPIKSRPLLLTGGFYGFNTSFPHLTSDPHYRAPRQENTRLRNLANIRFPTMKLFSDAFGDYPATVSPKPFRPSAQRFEKPTDDFLPDKDGPVYIKDILGDVLPKIQHPNNSRRSPTPELIPQRRSEVITEIPAVDRGLKPRQSNPSVPSDTSLSSNKSDNGHDAFMASNHSNNGYDEVVNSSYVNHTRGSDEDLGDFSSYDDGRSQTLPTVKRSASTMPSVSRNSKPESTQSNSRNFPTSSEESSSRPASMDKLHERSINEQGNLEVRNVDAKSSTLPPGGKLSKVAKDEFFDPSVKVRNIPIIMENSPDVSKAPAQPPQPQRALKPLDTNRRVSFTLPDYPSPSQWYPCLEKPTEPGRTGLANLGNTCYMSGVLQCLSHTKLIRSFYLRNAQGEKMYRQKVNPNNNRGTKGLISVYMDLLMELLWSGRYRWISPVFMKDALTHYKREDFYGREQQDAFSALSAILGLLHQDTNQAKMVGASSQERRLALAEMEDSDQQSTTVLVNDAQKKHKLITDSYIDRLLMFLKENVVECQNCGYQSRTFTCDQMLNLWFPPVQDGYRPPDRSELSDLLNAEMCPSEPIEYKCKKCQRTGNAVQRHYFHSDPDILIVQFKRFGDSSSADEDDRFHKDTRFVNFSHSLSLAKFYKNPTGRKSEYKLYAVLDHFGTLSSGHYIANCLHSDTGKWLKFDDQTVTELSGSTPRDLISQHAYILFYERLS</sequence>
<dbReference type="InterPro" id="IPR036873">
    <property type="entry name" value="Rhodanese-like_dom_sf"/>
</dbReference>
<feature type="compositionally biased region" description="Polar residues" evidence="4">
    <location>
        <begin position="408"/>
        <end position="425"/>
    </location>
</feature>
<reference evidence="7 8" key="1">
    <citation type="journal article" date="2016" name="Nat. Commun.">
        <title>Extremotolerant tardigrade genome and improved radiotolerance of human cultured cells by tardigrade-unique protein.</title>
        <authorList>
            <person name="Hashimoto T."/>
            <person name="Horikawa D.D."/>
            <person name="Saito Y."/>
            <person name="Kuwahara H."/>
            <person name="Kozuka-Hata H."/>
            <person name="Shin-I T."/>
            <person name="Minakuchi Y."/>
            <person name="Ohishi K."/>
            <person name="Motoyama A."/>
            <person name="Aizu T."/>
            <person name="Enomoto A."/>
            <person name="Kondo K."/>
            <person name="Tanaka S."/>
            <person name="Hara Y."/>
            <person name="Koshikawa S."/>
            <person name="Sagara H."/>
            <person name="Miura T."/>
            <person name="Yokobori S."/>
            <person name="Miyagawa K."/>
            <person name="Suzuki Y."/>
            <person name="Kubo T."/>
            <person name="Oyama M."/>
            <person name="Kohara Y."/>
            <person name="Fujiyama A."/>
            <person name="Arakawa K."/>
            <person name="Katayama T."/>
            <person name="Toyoda A."/>
            <person name="Kunieda T."/>
        </authorList>
    </citation>
    <scope>NUCLEOTIDE SEQUENCE [LARGE SCALE GENOMIC DNA]</scope>
    <source>
        <strain evidence="7 8">YOKOZUNA-1</strain>
    </source>
</reference>
<feature type="region of interest" description="Disordered" evidence="4">
    <location>
        <begin position="371"/>
        <end position="552"/>
    </location>
</feature>
<feature type="compositionally biased region" description="Polar residues" evidence="4">
    <location>
        <begin position="472"/>
        <end position="506"/>
    </location>
</feature>
<dbReference type="Pfam" id="PF00581">
    <property type="entry name" value="Rhodanese"/>
    <property type="match status" value="1"/>
</dbReference>
<dbReference type="InterPro" id="IPR018200">
    <property type="entry name" value="USP_CS"/>
</dbReference>
<evidence type="ECO:0000313" key="7">
    <source>
        <dbReference type="EMBL" id="GAU92856.1"/>
    </source>
</evidence>
<feature type="compositionally biased region" description="Polar residues" evidence="4">
    <location>
        <begin position="435"/>
        <end position="454"/>
    </location>
</feature>
<dbReference type="EC" id="3.4.19.12" evidence="3"/>
<feature type="region of interest" description="Disordered" evidence="4">
    <location>
        <begin position="335"/>
        <end position="355"/>
    </location>
</feature>
<feature type="domain" description="Rhodanese" evidence="5">
    <location>
        <begin position="176"/>
        <end position="293"/>
    </location>
</feature>
<dbReference type="InterPro" id="IPR001763">
    <property type="entry name" value="Rhodanese-like_dom"/>
</dbReference>
<evidence type="ECO:0000313" key="8">
    <source>
        <dbReference type="Proteomes" id="UP000186922"/>
    </source>
</evidence>
<comment type="catalytic activity">
    <reaction evidence="1">
        <text>Thiol-dependent hydrolysis of ester, thioester, amide, peptide and isopeptide bonds formed by the C-terminal Gly of ubiquitin (a 76-residue protein attached to proteins as an intracellular targeting signal).</text>
        <dbReference type="EC" id="3.4.19.12"/>
    </reaction>
</comment>
<dbReference type="STRING" id="947166.A0A1D1UT46"/>
<evidence type="ECO:0000256" key="2">
    <source>
        <dbReference type="ARBA" id="ARBA00009085"/>
    </source>
</evidence>
<proteinExistence type="inferred from homology"/>
<dbReference type="OrthoDB" id="292964at2759"/>
<evidence type="ECO:0000259" key="6">
    <source>
        <dbReference type="PROSITE" id="PS50235"/>
    </source>
</evidence>
<dbReference type="InterPro" id="IPR038765">
    <property type="entry name" value="Papain-like_cys_pep_sf"/>
</dbReference>
<feature type="compositionally biased region" description="Basic and acidic residues" evidence="4">
    <location>
        <begin position="343"/>
        <end position="355"/>
    </location>
</feature>
<feature type="compositionally biased region" description="Basic and acidic residues" evidence="4">
    <location>
        <begin position="146"/>
        <end position="161"/>
    </location>
</feature>
<dbReference type="Gene3D" id="1.20.58.80">
    <property type="entry name" value="Phosphotransferase system, lactose/cellobiose-type IIA subunit"/>
    <property type="match status" value="1"/>
</dbReference>
<gene>
    <name evidence="7" type="primary">RvY_04882-1</name>
    <name evidence="7" type="synonym">RvY_04882.1</name>
    <name evidence="7" type="ORF">RvY_04882</name>
</gene>
<dbReference type="SUPFAM" id="SSF52821">
    <property type="entry name" value="Rhodanese/Cell cycle control phosphatase"/>
    <property type="match status" value="1"/>
</dbReference>
<dbReference type="SUPFAM" id="SSF140856">
    <property type="entry name" value="USP8 N-terminal domain-like"/>
    <property type="match status" value="1"/>
</dbReference>
<dbReference type="InterPro" id="IPR015063">
    <property type="entry name" value="USP8_dimer"/>
</dbReference>
<evidence type="ECO:0000259" key="5">
    <source>
        <dbReference type="PROSITE" id="PS50206"/>
    </source>
</evidence>
<organism evidence="7 8">
    <name type="scientific">Ramazzottius varieornatus</name>
    <name type="common">Water bear</name>
    <name type="synonym">Tardigrade</name>
    <dbReference type="NCBI Taxonomy" id="947166"/>
    <lineage>
        <taxon>Eukaryota</taxon>
        <taxon>Metazoa</taxon>
        <taxon>Ecdysozoa</taxon>
        <taxon>Tardigrada</taxon>
        <taxon>Eutardigrada</taxon>
        <taxon>Parachela</taxon>
        <taxon>Hypsibioidea</taxon>
        <taxon>Ramazzottiidae</taxon>
        <taxon>Ramazzottius</taxon>
    </lineage>
</organism>
<comment type="caution">
    <text evidence="7">The sequence shown here is derived from an EMBL/GenBank/DDBJ whole genome shotgun (WGS) entry which is preliminary data.</text>
</comment>
<comment type="similarity">
    <text evidence="2">Belongs to the peptidase C19 family.</text>
</comment>
<evidence type="ECO:0000256" key="3">
    <source>
        <dbReference type="ARBA" id="ARBA00012759"/>
    </source>
</evidence>
<dbReference type="Gene3D" id="3.40.250.10">
    <property type="entry name" value="Rhodanese-like domain"/>
    <property type="match status" value="1"/>
</dbReference>
<feature type="compositionally biased region" description="Basic and acidic residues" evidence="4">
    <location>
        <begin position="517"/>
        <end position="526"/>
    </location>
</feature>
<dbReference type="GO" id="GO:0004843">
    <property type="term" value="F:cysteine-type deubiquitinase activity"/>
    <property type="evidence" value="ECO:0007669"/>
    <property type="project" value="UniProtKB-EC"/>
</dbReference>
<dbReference type="EMBL" id="BDGG01000002">
    <property type="protein sequence ID" value="GAU92856.1"/>
    <property type="molecule type" value="Genomic_DNA"/>
</dbReference>
<dbReference type="PROSITE" id="PS50206">
    <property type="entry name" value="RHODANESE_3"/>
    <property type="match status" value="1"/>
</dbReference>
<dbReference type="GO" id="GO:0016579">
    <property type="term" value="P:protein deubiquitination"/>
    <property type="evidence" value="ECO:0007669"/>
    <property type="project" value="InterPro"/>
</dbReference>
<feature type="region of interest" description="Disordered" evidence="4">
    <location>
        <begin position="142"/>
        <end position="161"/>
    </location>
</feature>
<dbReference type="PROSITE" id="PS50235">
    <property type="entry name" value="USP_3"/>
    <property type="match status" value="1"/>
</dbReference>
<dbReference type="PROSITE" id="PS00973">
    <property type="entry name" value="USP_2"/>
    <property type="match status" value="1"/>
</dbReference>